<proteinExistence type="predicted"/>
<accession>A0A0F5VD26</accession>
<protein>
    <recommendedName>
        <fullName evidence="3">DUF2861 domain-containing protein</fullName>
    </recommendedName>
</protein>
<sequence length="275" mass="31347">MTCLLMIPQASAKWFVGKDLYTVAHQRLLEGNTAASFETMVQAWQQLPSEEQQANLNDLLELAITEDCGFSLKQRSLPEWLSKVAVRREVIQNLNQVLLRLSVTGITQAKQLEITFSRWPDDQFSMPAASISENGQFVSESRRLDEPLAAGLYQLKISAGKERSWNTWIILTKPDPKQKIGWKDSKNWRIEREVLPNSTCPSPVLSMNLFDLNDTTWTPIWSQDVDGKLPTSLPVIDVPDGRYWLSVGLVESRWQGDVSILDIQRITRPVDYPDF</sequence>
<evidence type="ECO:0008006" key="3">
    <source>
        <dbReference type="Google" id="ProtNLM"/>
    </source>
</evidence>
<dbReference type="Proteomes" id="UP000033633">
    <property type="component" value="Unassembled WGS sequence"/>
</dbReference>
<comment type="caution">
    <text evidence="1">The sequence shown here is derived from an EMBL/GenBank/DDBJ whole genome shotgun (WGS) entry which is preliminary data.</text>
</comment>
<gene>
    <name evidence="1" type="ORF">KY46_11880</name>
</gene>
<name>A0A0F5VD26_9GAMM</name>
<dbReference type="Pfam" id="PF11060">
    <property type="entry name" value="DUF2861"/>
    <property type="match status" value="1"/>
</dbReference>
<keyword evidence="2" id="KW-1185">Reference proteome</keyword>
<evidence type="ECO:0000313" key="1">
    <source>
        <dbReference type="EMBL" id="KKC99691.1"/>
    </source>
</evidence>
<dbReference type="STRING" id="265726.KY46_11880"/>
<dbReference type="InterPro" id="IPR021290">
    <property type="entry name" value="DUF2861"/>
</dbReference>
<evidence type="ECO:0000313" key="2">
    <source>
        <dbReference type="Proteomes" id="UP000033633"/>
    </source>
</evidence>
<organism evidence="1 2">
    <name type="scientific">Photobacterium halotolerans</name>
    <dbReference type="NCBI Taxonomy" id="265726"/>
    <lineage>
        <taxon>Bacteria</taxon>
        <taxon>Pseudomonadati</taxon>
        <taxon>Pseudomonadota</taxon>
        <taxon>Gammaproteobacteria</taxon>
        <taxon>Vibrionales</taxon>
        <taxon>Vibrionaceae</taxon>
        <taxon>Photobacterium</taxon>
    </lineage>
</organism>
<dbReference type="PATRIC" id="fig|265726.11.peg.4547"/>
<reference evidence="1 2" key="1">
    <citation type="submission" date="2014-12" db="EMBL/GenBank/DDBJ databases">
        <title>Mercury Reductase activity and rhizosphere competence traits in the genome of root associated Photobacterium halotolerans MELD1.</title>
        <authorList>
            <person name="Mathew D.C."/>
            <person name="Huang C.-C."/>
        </authorList>
    </citation>
    <scope>NUCLEOTIDE SEQUENCE [LARGE SCALE GENOMIC DNA]</scope>
    <source>
        <strain evidence="1 2">MELD1</strain>
    </source>
</reference>
<dbReference type="EMBL" id="JWYV01000009">
    <property type="protein sequence ID" value="KKC99691.1"/>
    <property type="molecule type" value="Genomic_DNA"/>
</dbReference>
<dbReference type="AlphaFoldDB" id="A0A0F5VD26"/>